<dbReference type="RefSeq" id="WP_084007376.1">
    <property type="nucleotide sequence ID" value="NZ_CP012502.1"/>
</dbReference>
<feature type="transmembrane region" description="Helical" evidence="1">
    <location>
        <begin position="6"/>
        <end position="23"/>
    </location>
</feature>
<protein>
    <recommendedName>
        <fullName evidence="4">YvrJ protein family protein</fullName>
    </recommendedName>
</protein>
<dbReference type="EMBL" id="CP012502">
    <property type="protein sequence ID" value="AOM83783.1"/>
    <property type="molecule type" value="Genomic_DNA"/>
</dbReference>
<reference evidence="2 3" key="1">
    <citation type="submission" date="2015-08" db="EMBL/GenBank/DDBJ databases">
        <title>The complete genome sequence of Bacillus beveridgei MLTeJB.</title>
        <authorList>
            <person name="Hanson T.E."/>
            <person name="Mesa C."/>
            <person name="Basesman S.M."/>
            <person name="Oremland R.S."/>
        </authorList>
    </citation>
    <scope>NUCLEOTIDE SEQUENCE [LARGE SCALE GENOMIC DNA]</scope>
    <source>
        <strain evidence="2 3">MLTeJB</strain>
    </source>
</reference>
<dbReference type="KEGG" id="bbev:BBEV_2443"/>
<sequence length="57" mass="6476">MEMLLPFISDIGFPAAITFYLLYRIEGKLDTLNGSIQKLQSLSIIPPATTSREEKFR</sequence>
<dbReference type="OrthoDB" id="2662123at2"/>
<keyword evidence="1" id="KW-0472">Membrane</keyword>
<keyword evidence="1" id="KW-1133">Transmembrane helix</keyword>
<evidence type="ECO:0000313" key="2">
    <source>
        <dbReference type="EMBL" id="AOM83783.1"/>
    </source>
</evidence>
<dbReference type="Pfam" id="PF12841">
    <property type="entry name" value="YvrJ"/>
    <property type="match status" value="1"/>
</dbReference>
<dbReference type="PATRIC" id="fig|632773.3.peg.2551"/>
<evidence type="ECO:0008006" key="4">
    <source>
        <dbReference type="Google" id="ProtNLM"/>
    </source>
</evidence>
<gene>
    <name evidence="2" type="ORF">BBEV_2443</name>
</gene>
<keyword evidence="1" id="KW-0812">Transmembrane</keyword>
<name>A0A1D7QXP5_9BACI</name>
<evidence type="ECO:0000256" key="1">
    <source>
        <dbReference type="SAM" id="Phobius"/>
    </source>
</evidence>
<keyword evidence="3" id="KW-1185">Reference proteome</keyword>
<dbReference type="InterPro" id="IPR024419">
    <property type="entry name" value="YvrJ"/>
</dbReference>
<accession>A0A1D7QXP5</accession>
<dbReference type="Proteomes" id="UP000094463">
    <property type="component" value="Chromosome"/>
</dbReference>
<organism evidence="2 3">
    <name type="scientific">Salisediminibacterium beveridgei</name>
    <dbReference type="NCBI Taxonomy" id="632773"/>
    <lineage>
        <taxon>Bacteria</taxon>
        <taxon>Bacillati</taxon>
        <taxon>Bacillota</taxon>
        <taxon>Bacilli</taxon>
        <taxon>Bacillales</taxon>
        <taxon>Bacillaceae</taxon>
        <taxon>Salisediminibacterium</taxon>
    </lineage>
</organism>
<proteinExistence type="predicted"/>
<dbReference type="AlphaFoldDB" id="A0A1D7QXP5"/>
<evidence type="ECO:0000313" key="3">
    <source>
        <dbReference type="Proteomes" id="UP000094463"/>
    </source>
</evidence>